<dbReference type="OrthoDB" id="73919at2759"/>
<dbReference type="EMBL" id="CAJVCH010332515">
    <property type="protein sequence ID" value="CAG7787158.1"/>
    <property type="molecule type" value="Genomic_DNA"/>
</dbReference>
<feature type="signal peptide" evidence="1">
    <location>
        <begin position="1"/>
        <end position="18"/>
    </location>
</feature>
<dbReference type="Proteomes" id="UP000708208">
    <property type="component" value="Unassembled WGS sequence"/>
</dbReference>
<evidence type="ECO:0000313" key="4">
    <source>
        <dbReference type="Proteomes" id="UP000708208"/>
    </source>
</evidence>
<dbReference type="SMART" id="SM00239">
    <property type="entry name" value="C2"/>
    <property type="match status" value="2"/>
</dbReference>
<comment type="caution">
    <text evidence="3">The sequence shown here is derived from an EMBL/GenBank/DDBJ whole genome shotgun (WGS) entry which is preliminary data.</text>
</comment>
<dbReference type="PROSITE" id="PS50004">
    <property type="entry name" value="C2"/>
    <property type="match status" value="2"/>
</dbReference>
<organism evidence="3 4">
    <name type="scientific">Allacma fusca</name>
    <dbReference type="NCBI Taxonomy" id="39272"/>
    <lineage>
        <taxon>Eukaryota</taxon>
        <taxon>Metazoa</taxon>
        <taxon>Ecdysozoa</taxon>
        <taxon>Arthropoda</taxon>
        <taxon>Hexapoda</taxon>
        <taxon>Collembola</taxon>
        <taxon>Symphypleona</taxon>
        <taxon>Sminthuridae</taxon>
        <taxon>Allacma</taxon>
    </lineage>
</organism>
<sequence>MKIIILAIAAVIALAVEAYPFPQGSSSDSTLNEKNLTFVISGSKIPTQDDYSAIDAFVKVYKVSNSGEKERIGTTSVVQDEEDPEWDNVFWVDWKKGEGQKLELVVRDHDILDTDDEAGEGTLDLDEFVSKNQHGIVPLSKGGELIVKGTQPVQFKLYARNVPHKDKINGESTALGEGQSDVYVKAYWRRGRGGVDHQFASSVVVDNEENPDWPEVFEFGNYQKGTDQYLYFKVKDQDILSKNERIGDLLVEADPLVSSRKKVVSKLENSDGRATLGIVPL</sequence>
<keyword evidence="4" id="KW-1185">Reference proteome</keyword>
<dbReference type="Pfam" id="PF00168">
    <property type="entry name" value="C2"/>
    <property type="match status" value="2"/>
</dbReference>
<proteinExistence type="predicted"/>
<feature type="chain" id="PRO_5035256388" description="C2 domain-containing protein" evidence="1">
    <location>
        <begin position="19"/>
        <end position="281"/>
    </location>
</feature>
<keyword evidence="1" id="KW-0732">Signal</keyword>
<protein>
    <recommendedName>
        <fullName evidence="2">C2 domain-containing protein</fullName>
    </recommendedName>
</protein>
<dbReference type="PANTHER" id="PTHR47800:SF5">
    <property type="entry name" value="FER-1-LIKE PROTEIN 6"/>
    <property type="match status" value="1"/>
</dbReference>
<reference evidence="3" key="1">
    <citation type="submission" date="2021-06" db="EMBL/GenBank/DDBJ databases">
        <authorList>
            <person name="Hodson N. C."/>
            <person name="Mongue J. A."/>
            <person name="Jaron S. K."/>
        </authorList>
    </citation>
    <scope>NUCLEOTIDE SEQUENCE</scope>
</reference>
<dbReference type="AlphaFoldDB" id="A0A8J2L3P5"/>
<evidence type="ECO:0000256" key="1">
    <source>
        <dbReference type="SAM" id="SignalP"/>
    </source>
</evidence>
<dbReference type="GO" id="GO:0010628">
    <property type="term" value="P:positive regulation of gene expression"/>
    <property type="evidence" value="ECO:0007669"/>
    <property type="project" value="TreeGrafter"/>
</dbReference>
<dbReference type="CDD" id="cd00030">
    <property type="entry name" value="C2"/>
    <property type="match status" value="2"/>
</dbReference>
<accession>A0A8J2L3P5</accession>
<dbReference type="PANTHER" id="PTHR47800">
    <property type="entry name" value="C2 DOMAIN-CONTAINING PROTEIN"/>
    <property type="match status" value="1"/>
</dbReference>
<dbReference type="InterPro" id="IPR000008">
    <property type="entry name" value="C2_dom"/>
</dbReference>
<name>A0A8J2L3P5_9HEXA</name>
<evidence type="ECO:0000259" key="2">
    <source>
        <dbReference type="PROSITE" id="PS50004"/>
    </source>
</evidence>
<gene>
    <name evidence="3" type="ORF">AFUS01_LOCUS25675</name>
</gene>
<feature type="domain" description="C2" evidence="2">
    <location>
        <begin position="15"/>
        <end position="139"/>
    </location>
</feature>
<feature type="domain" description="C2" evidence="2">
    <location>
        <begin position="141"/>
        <end position="266"/>
    </location>
</feature>
<evidence type="ECO:0000313" key="3">
    <source>
        <dbReference type="EMBL" id="CAG7787158.1"/>
    </source>
</evidence>